<organism evidence="1 2">
    <name type="scientific">Funneliformis caledonium</name>
    <dbReference type="NCBI Taxonomy" id="1117310"/>
    <lineage>
        <taxon>Eukaryota</taxon>
        <taxon>Fungi</taxon>
        <taxon>Fungi incertae sedis</taxon>
        <taxon>Mucoromycota</taxon>
        <taxon>Glomeromycotina</taxon>
        <taxon>Glomeromycetes</taxon>
        <taxon>Glomerales</taxon>
        <taxon>Glomeraceae</taxon>
        <taxon>Funneliformis</taxon>
    </lineage>
</organism>
<name>A0A9N9DZ21_9GLOM</name>
<feature type="non-terminal residue" evidence="1">
    <location>
        <position position="57"/>
    </location>
</feature>
<comment type="caution">
    <text evidence="1">The sequence shown here is derived from an EMBL/GenBank/DDBJ whole genome shotgun (WGS) entry which is preliminary data.</text>
</comment>
<keyword evidence="2" id="KW-1185">Reference proteome</keyword>
<evidence type="ECO:0000313" key="1">
    <source>
        <dbReference type="EMBL" id="CAG8656366.1"/>
    </source>
</evidence>
<evidence type="ECO:0000313" key="2">
    <source>
        <dbReference type="Proteomes" id="UP000789570"/>
    </source>
</evidence>
<dbReference type="Proteomes" id="UP000789570">
    <property type="component" value="Unassembled WGS sequence"/>
</dbReference>
<gene>
    <name evidence="1" type="ORF">FCALED_LOCUS11327</name>
</gene>
<protein>
    <submittedName>
        <fullName evidence="1">12381_t:CDS:1</fullName>
    </submittedName>
</protein>
<accession>A0A9N9DZ21</accession>
<reference evidence="1" key="1">
    <citation type="submission" date="2021-06" db="EMBL/GenBank/DDBJ databases">
        <authorList>
            <person name="Kallberg Y."/>
            <person name="Tangrot J."/>
            <person name="Rosling A."/>
        </authorList>
    </citation>
    <scope>NUCLEOTIDE SEQUENCE</scope>
    <source>
        <strain evidence="1">UK204</strain>
    </source>
</reference>
<dbReference type="EMBL" id="CAJVPQ010004681">
    <property type="protein sequence ID" value="CAG8656366.1"/>
    <property type="molecule type" value="Genomic_DNA"/>
</dbReference>
<sequence length="57" mass="6857">SERTDSRWIHPEKFQNRRFTKLHNIDFKDITTRSFSTIEEIKYLSPSSSCSGWHVKQ</sequence>
<dbReference type="AlphaFoldDB" id="A0A9N9DZ21"/>
<proteinExistence type="predicted"/>